<dbReference type="OrthoDB" id="34962at2759"/>
<dbReference type="EMBL" id="JWZX01003187">
    <property type="protein sequence ID" value="KOO23485.1"/>
    <property type="molecule type" value="Genomic_DNA"/>
</dbReference>
<comment type="caution">
    <text evidence="1">The sequence shown here is derived from an EMBL/GenBank/DDBJ whole genome shotgun (WGS) entry which is preliminary data.</text>
</comment>
<keyword evidence="2" id="KW-1185">Reference proteome</keyword>
<dbReference type="SUPFAM" id="SSF55831">
    <property type="entry name" value="Thymidylate synthase/dCMP hydroxymethylase"/>
    <property type="match status" value="1"/>
</dbReference>
<evidence type="ECO:0000313" key="1">
    <source>
        <dbReference type="EMBL" id="KOO23485.1"/>
    </source>
</evidence>
<name>A0A0M0JAJ2_9EUKA</name>
<gene>
    <name evidence="1" type="ORF">Ctob_009264</name>
</gene>
<evidence type="ECO:0000313" key="2">
    <source>
        <dbReference type="Proteomes" id="UP000037460"/>
    </source>
</evidence>
<sequence>MFTRLRLVRAGGIAAAGGLMVRHTLAPLSTAAVASPAPPVCAPSKNLNGGFTHFATAKELYDHIRAISRDETSKEFVVRNFVGVIEDISIQASTVETELFPLGALEYYTKKNMGWEYTQEEADRWQLLQRGGEQGDYRAGITQKIANVIDCLKSEPLSKRATITFPFTGEEAGGTGGSETNDWKYQGMNKCCRELHLYLEDGKLKCTAIVRMQNANIFVKNIHFFATLLDVVAKELNVEVGEYTHWITNLCYDREATSC</sequence>
<dbReference type="InterPro" id="IPR036926">
    <property type="entry name" value="Thymidate_synth/dCMP_Mease_sf"/>
</dbReference>
<proteinExistence type="predicted"/>
<protein>
    <recommendedName>
        <fullName evidence="3">Thymidylate synthase</fullName>
    </recommendedName>
</protein>
<reference evidence="2" key="1">
    <citation type="journal article" date="2015" name="PLoS Genet.">
        <title>Genome Sequence and Transcriptome Analyses of Chrysochromulina tobin: Metabolic Tools for Enhanced Algal Fitness in the Prominent Order Prymnesiales (Haptophyceae).</title>
        <authorList>
            <person name="Hovde B.T."/>
            <person name="Deodato C.R."/>
            <person name="Hunsperger H.M."/>
            <person name="Ryken S.A."/>
            <person name="Yost W."/>
            <person name="Jha R.K."/>
            <person name="Patterson J."/>
            <person name="Monnat R.J. Jr."/>
            <person name="Barlow S.B."/>
            <person name="Starkenburg S.R."/>
            <person name="Cattolico R.A."/>
        </authorList>
    </citation>
    <scope>NUCLEOTIDE SEQUENCE</scope>
    <source>
        <strain evidence="2">CCMP291</strain>
    </source>
</reference>
<dbReference type="AlphaFoldDB" id="A0A0M0JAJ2"/>
<evidence type="ECO:0008006" key="3">
    <source>
        <dbReference type="Google" id="ProtNLM"/>
    </source>
</evidence>
<dbReference type="Proteomes" id="UP000037460">
    <property type="component" value="Unassembled WGS sequence"/>
</dbReference>
<dbReference type="Gene3D" id="3.30.572.10">
    <property type="entry name" value="Thymidylate synthase/dCMP hydroxymethylase domain"/>
    <property type="match status" value="1"/>
</dbReference>
<organism evidence="1 2">
    <name type="scientific">Chrysochromulina tobinii</name>
    <dbReference type="NCBI Taxonomy" id="1460289"/>
    <lineage>
        <taxon>Eukaryota</taxon>
        <taxon>Haptista</taxon>
        <taxon>Haptophyta</taxon>
        <taxon>Prymnesiophyceae</taxon>
        <taxon>Prymnesiales</taxon>
        <taxon>Chrysochromulinaceae</taxon>
        <taxon>Chrysochromulina</taxon>
    </lineage>
</organism>
<accession>A0A0M0JAJ2</accession>